<evidence type="ECO:0008006" key="3">
    <source>
        <dbReference type="Google" id="ProtNLM"/>
    </source>
</evidence>
<evidence type="ECO:0000313" key="1">
    <source>
        <dbReference type="EMBL" id="GEL54254.1"/>
    </source>
</evidence>
<comment type="caution">
    <text evidence="1">The sequence shown here is derived from an EMBL/GenBank/DDBJ whole genome shotgun (WGS) entry which is preliminary data.</text>
</comment>
<sequence>MLKAESSRRVALRAHVHEAHEQLDHLIGDLASVGGYRRYVAGIAGFRLAAENAIHGQIYPTWFEGWRPVSMQRSLCEDLRCLGIVPPEMRAIAAPATDSELLGMLYTLEGSALGGRVIARRAAALGFDAAYGASHLAEQTATPDNWRSFLVLLENAPDFDADEAGRAAATLFRHARDAVKLVDRAEEKVDG</sequence>
<dbReference type="AlphaFoldDB" id="A0AAN4U316"/>
<dbReference type="CDD" id="cd19166">
    <property type="entry name" value="HemeO-bac"/>
    <property type="match status" value="1"/>
</dbReference>
<proteinExistence type="predicted"/>
<gene>
    <name evidence="1" type="ORF">ABO01nite_22610</name>
</gene>
<keyword evidence="2" id="KW-1185">Reference proteome</keyword>
<evidence type="ECO:0000313" key="2">
    <source>
        <dbReference type="Proteomes" id="UP000321287"/>
    </source>
</evidence>
<dbReference type="InterPro" id="IPR016084">
    <property type="entry name" value="Haem_Oase-like_multi-hlx"/>
</dbReference>
<dbReference type="KEGG" id="abg:Asbog_00964"/>
<dbReference type="Gene3D" id="1.20.910.10">
    <property type="entry name" value="Heme oxygenase-like"/>
    <property type="match status" value="1"/>
</dbReference>
<reference evidence="1 2" key="1">
    <citation type="submission" date="2019-07" db="EMBL/GenBank/DDBJ databases">
        <title>Whole genome shotgun sequence of Asaia bogorensis NBRC 16594.</title>
        <authorList>
            <person name="Hosoyama A."/>
            <person name="Uohara A."/>
            <person name="Ohji S."/>
            <person name="Ichikawa N."/>
        </authorList>
    </citation>
    <scope>NUCLEOTIDE SEQUENCE [LARGE SCALE GENOMIC DNA]</scope>
    <source>
        <strain evidence="1 2">NBRC 16594</strain>
    </source>
</reference>
<accession>A0AAN4U316</accession>
<dbReference type="SUPFAM" id="SSF48613">
    <property type="entry name" value="Heme oxygenase-like"/>
    <property type="match status" value="1"/>
</dbReference>
<protein>
    <recommendedName>
        <fullName evidence="3">Heme oxygenase</fullName>
    </recommendedName>
</protein>
<dbReference type="Proteomes" id="UP000321287">
    <property type="component" value="Unassembled WGS sequence"/>
</dbReference>
<name>A0AAN4U316_9PROT</name>
<dbReference type="EMBL" id="BJVS01000006">
    <property type="protein sequence ID" value="GEL54254.1"/>
    <property type="molecule type" value="Genomic_DNA"/>
</dbReference>
<dbReference type="GeneID" id="78226036"/>
<organism evidence="1 2">
    <name type="scientific">Asaia bogorensis NBRC 16594</name>
    <dbReference type="NCBI Taxonomy" id="1231624"/>
    <lineage>
        <taxon>Bacteria</taxon>
        <taxon>Pseudomonadati</taxon>
        <taxon>Pseudomonadota</taxon>
        <taxon>Alphaproteobacteria</taxon>
        <taxon>Acetobacterales</taxon>
        <taxon>Acetobacteraceae</taxon>
        <taxon>Asaia</taxon>
    </lineage>
</organism>
<dbReference type="RefSeq" id="WP_062164264.1">
    <property type="nucleotide sequence ID" value="NZ_AP014690.1"/>
</dbReference>